<sequence length="571" mass="64775">MAVRYDKLVRVARSAKLTYILLFLVAVAYWRSGTRTNEEPVVQLIEKTKEGSDKGSSKKVDEIAMQSKWFKGLKTDRLCPDYVEYSKQKHPPYSTGPLKLAYMRPSENCRTFSSEAVESVIEDMRARIQDPDLFRLFENAFPNTLDTTVLWHDPLNKETKSPLTFISTGDIHAEWLRDSARQLSVYLPLVKKDPKLKTMIEGAIIQQALYIRRAPYCNAFQPPQGSNVDRKPSSIDFVGPRPPWKHVFECKWELDSLASFLTLSNGYYKHSKDFSIFNNPVWQDAFQMILVVLHRESSPTFDDNGDLLPFYYTFQRDTRSGTETLGLSGSGNPVRGHTGLVRSAFRPSDDACIYQLFIPANAQMQVELSLVEPVLRELGLASFADQAAESAAAIREGIRQYGVVDHKTFGKVLAYEVDGFGGVNIMDDANIPSLLALPDMGFVDQDDEIYQNTRRMILSKDGNPYYFKGAYFEGIGGPHIGLSNAWPMSLLLQIRTTDDDEEIRQLLDLVKTTTAGLGLMHESIHVNSPRHDYTRPWFSWCNSEFGKTILDLAHRKPHLIFGPDRLDPYVV</sequence>
<dbReference type="GO" id="GO:0004553">
    <property type="term" value="F:hydrolase activity, hydrolyzing O-glycosyl compounds"/>
    <property type="evidence" value="ECO:0007669"/>
    <property type="project" value="UniProtKB-ARBA"/>
</dbReference>
<dbReference type="InterPro" id="IPR008313">
    <property type="entry name" value="GH125"/>
</dbReference>
<dbReference type="AlphaFoldDB" id="A0A9P8P6B7"/>
<protein>
    <submittedName>
        <fullName evidence="1">Uncharacterized protein</fullName>
    </submittedName>
</protein>
<dbReference type="PANTHER" id="PTHR31047:SF0">
    <property type="entry name" value="MEIOTICALLY UP-REGULATED GENE 157 PROTEIN"/>
    <property type="match status" value="1"/>
</dbReference>
<dbReference type="GO" id="GO:0005975">
    <property type="term" value="P:carbohydrate metabolic process"/>
    <property type="evidence" value="ECO:0007669"/>
    <property type="project" value="InterPro"/>
</dbReference>
<dbReference type="EMBL" id="JAEUBE010000295">
    <property type="protein sequence ID" value="KAH3665727.1"/>
    <property type="molecule type" value="Genomic_DNA"/>
</dbReference>
<dbReference type="SMART" id="SM01149">
    <property type="entry name" value="DUF1237"/>
    <property type="match status" value="1"/>
</dbReference>
<dbReference type="OrthoDB" id="7771656at2759"/>
<dbReference type="Pfam" id="PF06824">
    <property type="entry name" value="Glyco_hydro_125"/>
    <property type="match status" value="1"/>
</dbReference>
<dbReference type="InterPro" id="IPR008928">
    <property type="entry name" value="6-hairpin_glycosidase_sf"/>
</dbReference>
<keyword evidence="2" id="KW-1185">Reference proteome</keyword>
<reference evidence="1" key="1">
    <citation type="journal article" date="2021" name="Open Biol.">
        <title>Shared evolutionary footprints suggest mitochondrial oxidative damage underlies multiple complex I losses in fungi.</title>
        <authorList>
            <person name="Schikora-Tamarit M.A."/>
            <person name="Marcet-Houben M."/>
            <person name="Nosek J."/>
            <person name="Gabaldon T."/>
        </authorList>
    </citation>
    <scope>NUCLEOTIDE SEQUENCE</scope>
    <source>
        <strain evidence="1">CBS6075</strain>
    </source>
</reference>
<comment type="caution">
    <text evidence="1">The sequence shown here is derived from an EMBL/GenBank/DDBJ whole genome shotgun (WGS) entry which is preliminary data.</text>
</comment>
<evidence type="ECO:0000313" key="2">
    <source>
        <dbReference type="Proteomes" id="UP000769157"/>
    </source>
</evidence>
<accession>A0A9P8P6B7</accession>
<proteinExistence type="predicted"/>
<organism evidence="1 2">
    <name type="scientific">Ogataea philodendri</name>
    <dbReference type="NCBI Taxonomy" id="1378263"/>
    <lineage>
        <taxon>Eukaryota</taxon>
        <taxon>Fungi</taxon>
        <taxon>Dikarya</taxon>
        <taxon>Ascomycota</taxon>
        <taxon>Saccharomycotina</taxon>
        <taxon>Pichiomycetes</taxon>
        <taxon>Pichiales</taxon>
        <taxon>Pichiaceae</taxon>
        <taxon>Ogataea</taxon>
    </lineage>
</organism>
<name>A0A9P8P6B7_9ASCO</name>
<dbReference type="InterPro" id="IPR012341">
    <property type="entry name" value="6hp_glycosidase-like_sf"/>
</dbReference>
<evidence type="ECO:0000313" key="1">
    <source>
        <dbReference type="EMBL" id="KAH3665727.1"/>
    </source>
</evidence>
<dbReference type="GeneID" id="70235880"/>
<reference evidence="1" key="2">
    <citation type="submission" date="2021-01" db="EMBL/GenBank/DDBJ databases">
        <authorList>
            <person name="Schikora-Tamarit M.A."/>
        </authorList>
    </citation>
    <scope>NUCLEOTIDE SEQUENCE</scope>
    <source>
        <strain evidence="1">CBS6075</strain>
    </source>
</reference>
<dbReference type="PANTHER" id="PTHR31047">
    <property type="entry name" value="MEIOTICALLY UP-REGULATED GENE 157 PROTEIN"/>
    <property type="match status" value="1"/>
</dbReference>
<gene>
    <name evidence="1" type="ORF">OGAPHI_003915</name>
</gene>
<dbReference type="Proteomes" id="UP000769157">
    <property type="component" value="Unassembled WGS sequence"/>
</dbReference>
<dbReference type="SUPFAM" id="SSF48208">
    <property type="entry name" value="Six-hairpin glycosidases"/>
    <property type="match status" value="1"/>
</dbReference>
<dbReference type="RefSeq" id="XP_046060931.1">
    <property type="nucleotide sequence ID" value="XM_046204937.1"/>
</dbReference>
<dbReference type="Gene3D" id="1.50.10.10">
    <property type="match status" value="1"/>
</dbReference>